<evidence type="ECO:0000256" key="8">
    <source>
        <dbReference type="ARBA" id="ARBA00023055"/>
    </source>
</evidence>
<dbReference type="SUPFAM" id="SSF49562">
    <property type="entry name" value="C2 domain (Calcium/lipid-binding domain, CaLB)"/>
    <property type="match status" value="2"/>
</dbReference>
<evidence type="ECO:0008006" key="17">
    <source>
        <dbReference type="Google" id="ProtNLM"/>
    </source>
</evidence>
<evidence type="ECO:0000256" key="2">
    <source>
        <dbReference type="ARBA" id="ARBA00022448"/>
    </source>
</evidence>
<evidence type="ECO:0000256" key="11">
    <source>
        <dbReference type="SAM" id="MobiDB-lite"/>
    </source>
</evidence>
<keyword evidence="6" id="KW-0256">Endoplasmic reticulum</keyword>
<dbReference type="SMART" id="SM00239">
    <property type="entry name" value="C2"/>
    <property type="match status" value="2"/>
</dbReference>
<feature type="compositionally biased region" description="Polar residues" evidence="11">
    <location>
        <begin position="62"/>
        <end position="76"/>
    </location>
</feature>
<dbReference type="GO" id="GO:0008289">
    <property type="term" value="F:lipid binding"/>
    <property type="evidence" value="ECO:0007669"/>
    <property type="project" value="UniProtKB-KW"/>
</dbReference>
<dbReference type="RefSeq" id="XP_033461173.1">
    <property type="nucleotide sequence ID" value="XM_033599397.1"/>
</dbReference>
<dbReference type="InterPro" id="IPR037767">
    <property type="entry name" value="C2A_Mug190-like"/>
</dbReference>
<evidence type="ECO:0000256" key="10">
    <source>
        <dbReference type="ARBA" id="ARBA00023136"/>
    </source>
</evidence>
<proteinExistence type="predicted"/>
<comment type="subcellular location">
    <subcellularLocation>
        <location evidence="1">Endoplasmic reticulum membrane</location>
    </subcellularLocation>
</comment>
<feature type="domain" description="C2" evidence="13">
    <location>
        <begin position="778"/>
        <end position="914"/>
    </location>
</feature>
<evidence type="ECO:0000259" key="14">
    <source>
        <dbReference type="PROSITE" id="PS51847"/>
    </source>
</evidence>
<keyword evidence="4 12" id="KW-0812">Transmembrane</keyword>
<dbReference type="GO" id="GO:0005789">
    <property type="term" value="C:endoplasmic reticulum membrane"/>
    <property type="evidence" value="ECO:0007669"/>
    <property type="project" value="UniProtKB-SubCell"/>
</dbReference>
<keyword evidence="10 12" id="KW-0472">Membrane</keyword>
<protein>
    <recommendedName>
        <fullName evidence="17">Meiotically up-regulated gene 190 protein</fullName>
    </recommendedName>
</protein>
<dbReference type="GeneID" id="54357196"/>
<feature type="compositionally biased region" description="Acidic residues" evidence="11">
    <location>
        <begin position="1128"/>
        <end position="1147"/>
    </location>
</feature>
<evidence type="ECO:0000259" key="13">
    <source>
        <dbReference type="PROSITE" id="PS50004"/>
    </source>
</evidence>
<dbReference type="Pfam" id="PF25331">
    <property type="entry name" value="C2_Mug190_3rd"/>
    <property type="match status" value="1"/>
</dbReference>
<feature type="compositionally biased region" description="Basic and acidic residues" evidence="11">
    <location>
        <begin position="50"/>
        <end position="60"/>
    </location>
</feature>
<dbReference type="GO" id="GO:0061817">
    <property type="term" value="P:endoplasmic reticulum-plasma membrane tethering"/>
    <property type="evidence" value="ECO:0007669"/>
    <property type="project" value="InterPro"/>
</dbReference>
<feature type="compositionally biased region" description="Basic and acidic residues" evidence="11">
    <location>
        <begin position="78"/>
        <end position="96"/>
    </location>
</feature>
<feature type="compositionally biased region" description="Basic and acidic residues" evidence="11">
    <location>
        <begin position="1163"/>
        <end position="1173"/>
    </location>
</feature>
<feature type="region of interest" description="Disordered" evidence="11">
    <location>
        <begin position="1"/>
        <end position="132"/>
    </location>
</feature>
<keyword evidence="9" id="KW-0446">Lipid-binding</keyword>
<accession>A0A6J3MBD3</accession>
<dbReference type="Gene3D" id="2.60.40.150">
    <property type="entry name" value="C2 domain"/>
    <property type="match status" value="2"/>
</dbReference>
<dbReference type="InterPro" id="IPR057349">
    <property type="entry name" value="C2_Mug190_3rd"/>
</dbReference>
<feature type="compositionally biased region" description="Basic and acidic residues" evidence="11">
    <location>
        <begin position="117"/>
        <end position="127"/>
    </location>
</feature>
<evidence type="ECO:0000256" key="1">
    <source>
        <dbReference type="ARBA" id="ARBA00004586"/>
    </source>
</evidence>
<keyword evidence="15" id="KW-1185">Reference proteome</keyword>
<evidence type="ECO:0000256" key="4">
    <source>
        <dbReference type="ARBA" id="ARBA00022692"/>
    </source>
</evidence>
<keyword evidence="3" id="KW-0597">Phosphoprotein</keyword>
<reference evidence="16" key="3">
    <citation type="submission" date="2025-08" db="UniProtKB">
        <authorList>
            <consortium name="RefSeq"/>
        </authorList>
    </citation>
    <scope>IDENTIFICATION</scope>
    <source>
        <strain evidence="16">CBS 342.82</strain>
    </source>
</reference>
<dbReference type="GO" id="GO:0006869">
    <property type="term" value="P:lipid transport"/>
    <property type="evidence" value="ECO:0007669"/>
    <property type="project" value="UniProtKB-KW"/>
</dbReference>
<feature type="domain" description="SMP-LTD" evidence="14">
    <location>
        <begin position="299"/>
        <end position="559"/>
    </location>
</feature>
<organism evidence="16">
    <name type="scientific">Dissoconium aciculare CBS 342.82</name>
    <dbReference type="NCBI Taxonomy" id="1314786"/>
    <lineage>
        <taxon>Eukaryota</taxon>
        <taxon>Fungi</taxon>
        <taxon>Dikarya</taxon>
        <taxon>Ascomycota</taxon>
        <taxon>Pezizomycotina</taxon>
        <taxon>Dothideomycetes</taxon>
        <taxon>Dothideomycetidae</taxon>
        <taxon>Mycosphaerellales</taxon>
        <taxon>Dissoconiaceae</taxon>
        <taxon>Dissoconium</taxon>
    </lineage>
</organism>
<dbReference type="Pfam" id="PF00168">
    <property type="entry name" value="C2"/>
    <property type="match status" value="2"/>
</dbReference>
<dbReference type="InterPro" id="IPR035892">
    <property type="entry name" value="C2_domain_sf"/>
</dbReference>
<dbReference type="CDD" id="cd04052">
    <property type="entry name" value="C2B_Tricalbin-like"/>
    <property type="match status" value="1"/>
</dbReference>
<feature type="transmembrane region" description="Helical" evidence="12">
    <location>
        <begin position="212"/>
        <end position="230"/>
    </location>
</feature>
<reference evidence="16" key="1">
    <citation type="submission" date="2020-01" db="EMBL/GenBank/DDBJ databases">
        <authorList>
            <consortium name="DOE Joint Genome Institute"/>
            <person name="Haridas S."/>
            <person name="Albert R."/>
            <person name="Binder M."/>
            <person name="Bloem J."/>
            <person name="Labutti K."/>
            <person name="Salamov A."/>
            <person name="Andreopoulos B."/>
            <person name="Baker S.E."/>
            <person name="Barry K."/>
            <person name="Bills G."/>
            <person name="Bluhm B.H."/>
            <person name="Cannon C."/>
            <person name="Castanera R."/>
            <person name="Culley D.E."/>
            <person name="Daum C."/>
            <person name="Ezra D."/>
            <person name="Gonzalez J.B."/>
            <person name="Henrissat B."/>
            <person name="Kuo A."/>
            <person name="Liang C."/>
            <person name="Lipzen A."/>
            <person name="Lutzoni F."/>
            <person name="Magnuson J."/>
            <person name="Mondo S."/>
            <person name="Nolan M."/>
            <person name="Ohm R."/>
            <person name="Pangilinan J."/>
            <person name="Park H.-J."/>
            <person name="Ramirez L."/>
            <person name="Alfaro M."/>
            <person name="Sun H."/>
            <person name="Tritt A."/>
            <person name="Yoshinaga Y."/>
            <person name="Zwiers L.-H."/>
            <person name="Turgeon B.G."/>
            <person name="Goodwin S.B."/>
            <person name="Spatafora J.W."/>
            <person name="Crous P.W."/>
            <person name="Grigoriev I.V."/>
        </authorList>
    </citation>
    <scope>NUCLEOTIDE SEQUENCE</scope>
    <source>
        <strain evidence="16">CBS 342.82</strain>
    </source>
</reference>
<dbReference type="InterPro" id="IPR037765">
    <property type="entry name" value="C2B_Tricalbin"/>
</dbReference>
<keyword evidence="2" id="KW-0813">Transport</keyword>
<name>A0A6J3MBD3_9PEZI</name>
<evidence type="ECO:0000313" key="16">
    <source>
        <dbReference type="RefSeq" id="XP_033461173.1"/>
    </source>
</evidence>
<feature type="region of interest" description="Disordered" evidence="11">
    <location>
        <begin position="371"/>
        <end position="428"/>
    </location>
</feature>
<evidence type="ECO:0000256" key="5">
    <source>
        <dbReference type="ARBA" id="ARBA00022737"/>
    </source>
</evidence>
<evidence type="ECO:0000256" key="7">
    <source>
        <dbReference type="ARBA" id="ARBA00022989"/>
    </source>
</evidence>
<dbReference type="PROSITE" id="PS50004">
    <property type="entry name" value="C2"/>
    <property type="match status" value="2"/>
</dbReference>
<gene>
    <name evidence="16" type="ORF">K489DRAFT_174690</name>
</gene>
<dbReference type="OrthoDB" id="419768at2759"/>
<evidence type="ECO:0000313" key="15">
    <source>
        <dbReference type="Proteomes" id="UP000504637"/>
    </source>
</evidence>
<dbReference type="CDD" id="cd21676">
    <property type="entry name" value="SMP_Mug190"/>
    <property type="match status" value="1"/>
</dbReference>
<dbReference type="PANTHER" id="PTHR47348">
    <property type="entry name" value="MEIOTICALLY UP-REGULATED GENE 190 PROTEIN"/>
    <property type="match status" value="1"/>
</dbReference>
<evidence type="ECO:0000256" key="9">
    <source>
        <dbReference type="ARBA" id="ARBA00023121"/>
    </source>
</evidence>
<feature type="domain" description="C2" evidence="13">
    <location>
        <begin position="557"/>
        <end position="686"/>
    </location>
</feature>
<keyword evidence="5" id="KW-0677">Repeat</keyword>
<feature type="region of interest" description="Disordered" evidence="11">
    <location>
        <begin position="1113"/>
        <end position="1191"/>
    </location>
</feature>
<dbReference type="CDD" id="cd04041">
    <property type="entry name" value="C2A_fungal"/>
    <property type="match status" value="1"/>
</dbReference>
<dbReference type="PROSITE" id="PS51847">
    <property type="entry name" value="SMP"/>
    <property type="match status" value="1"/>
</dbReference>
<keyword evidence="7 12" id="KW-1133">Transmembrane helix</keyword>
<dbReference type="InterPro" id="IPR031468">
    <property type="entry name" value="SMP_LBD"/>
</dbReference>
<reference evidence="16" key="2">
    <citation type="submission" date="2020-04" db="EMBL/GenBank/DDBJ databases">
        <authorList>
            <consortium name="NCBI Genome Project"/>
        </authorList>
    </citation>
    <scope>NUCLEOTIDE SEQUENCE</scope>
    <source>
        <strain evidence="16">CBS 342.82</strain>
    </source>
</reference>
<feature type="compositionally biased region" description="Basic and acidic residues" evidence="11">
    <location>
        <begin position="397"/>
        <end position="406"/>
    </location>
</feature>
<dbReference type="Pfam" id="PF25669">
    <property type="entry name" value="SMP_MUG190-like"/>
    <property type="match status" value="1"/>
</dbReference>
<dbReference type="PANTHER" id="PTHR47348:SF2">
    <property type="entry name" value="MEIOTICALLY UP-REGULATED 190 PROTEIN"/>
    <property type="match status" value="1"/>
</dbReference>
<dbReference type="InterPro" id="IPR000008">
    <property type="entry name" value="C2_dom"/>
</dbReference>
<dbReference type="AlphaFoldDB" id="A0A6J3MBD3"/>
<dbReference type="Proteomes" id="UP000504637">
    <property type="component" value="Unplaced"/>
</dbReference>
<evidence type="ECO:0000256" key="3">
    <source>
        <dbReference type="ARBA" id="ARBA00022553"/>
    </source>
</evidence>
<evidence type="ECO:0000256" key="6">
    <source>
        <dbReference type="ARBA" id="ARBA00022824"/>
    </source>
</evidence>
<evidence type="ECO:0000256" key="12">
    <source>
        <dbReference type="SAM" id="Phobius"/>
    </source>
</evidence>
<sequence length="1191" mass="132325">MSGSQDADESRRRYGTPFSNARPIPTIQKYRAEQQAREASAAQQSFHPSTADHDTPDADTKPSATRTVAAETQANQDVADHGEANNDSGGDLKDAVDTSEGTLGPQDPKKKRKQVAKRNEGAEREVTDPVTHLPVKISDFTQHALQEIEENPPSFGSTLRTATGLSNKQKSLGQLRDETREMQDGLDSMNMLFPPPHYEELRIQIIDVLKRVVTVGLLGCTLIITLALTAERFVPDLAKSTPLFGLSMWLVLGTGSCVAILFLISTLRAWMANRVRDIWASQIWEANRQSTIRDAKARETESVAWLNSLVSSVWPLINPDLFTSVADMLEDVMQASLPGIVQMVGVEDIGQGSEALRILGIRWLPSGAAARSVGPDGNLNSEDEKVGSKNQDSPPTKSHESTKSESSRVPVEEEPADGGPSEAQVSGGMEAEEGDFINLEVSFAYHARPPTSLQDRSKDVHMVLAFYLPGNLKIPIWVDVRGVVGLARLRLQLTPDPPFFALCTLTCLGQPKVDISCIPLIKYGPNIMALPLIKNFVQSSIDAAMSEYVAPKSLTLDLKDMLAGDDFKKDTTARGVLVVDIKSGHDFRCGDIAIPLIRKAGADPYVSVGYAKFGKPLWSTRVLSKEMNPVWHERCYLLVTPAELDVDERLRVQLWDSDRFTADDDLGRIEVDLKNIMRSDESNGKMCDRVDGFRALKAGEEMPGKLKWSVGYFSKTRLQQCQYEAQDFDSEIRSKQQLEEKVEHISKRKLREAQIKKGRHAKTDEELQQMRAQELKNFQDAMTISAPPPDGFPSGILGIQIHQITGLELSNISKSHVNTTAADREETEDGDDLPSAYCNIIINHNKVYKTRSKPKNARPFFNAGTERFIADWRTAELFVAVRDQRVGEDDPLLGIVHLPLETVFAKRSQINEYYPLVGGVGYGRVRISLIWRSVQLQEPESLLGWDYGTLEIQPGISTTGIPERLRDMDVKLYTNLSSGKMRPGEGSSIWKTRKGNSLKLAVRQRYSSCLAIRIKHKTLGKDGTHAFAILWLNAIRDDEEEEITLPMWTGDFARAKACSLDDCGEKIGSIKLNVKFWSGMGSAHGSWAHKDPNLRNVLEVLNVAQDHLDDQKAEREAGIVGGEPQSSSDEDDSDTSESDRGEDDENDSGEKPDGSQSYTIIDQMRDYKKDAKQKQRQHRGVMQYKVRPSCS</sequence>
<feature type="transmembrane region" description="Helical" evidence="12">
    <location>
        <begin position="242"/>
        <end position="264"/>
    </location>
</feature>
<keyword evidence="8" id="KW-0445">Lipid transport</keyword>